<feature type="signal peptide" evidence="1">
    <location>
        <begin position="1"/>
        <end position="20"/>
    </location>
</feature>
<comment type="caution">
    <text evidence="2">The sequence shown here is derived from an EMBL/GenBank/DDBJ whole genome shotgun (WGS) entry which is preliminary data.</text>
</comment>
<reference evidence="2 3" key="1">
    <citation type="submission" date="2018-03" db="EMBL/GenBank/DDBJ databases">
        <title>The draft genome of Sphingosinicella sp. GL-C-18.</title>
        <authorList>
            <person name="Liu L."/>
            <person name="Li L."/>
            <person name="Liang L."/>
            <person name="Zhang X."/>
            <person name="Wang T."/>
        </authorList>
    </citation>
    <scope>NUCLEOTIDE SEQUENCE [LARGE SCALE GENOMIC DNA]</scope>
    <source>
        <strain evidence="2 3">GL-C-18</strain>
    </source>
</reference>
<proteinExistence type="predicted"/>
<evidence type="ECO:0000313" key="3">
    <source>
        <dbReference type="Proteomes" id="UP000241167"/>
    </source>
</evidence>
<evidence type="ECO:0008006" key="4">
    <source>
        <dbReference type="Google" id="ProtNLM"/>
    </source>
</evidence>
<dbReference type="Proteomes" id="UP000241167">
    <property type="component" value="Unassembled WGS sequence"/>
</dbReference>
<sequence>MIKAVILSSAAFLMASAADAQDVTGNVDPSAYSLPSVMHSAINAQAKGGKSPRSAISAESRAGCRNLPNFRARFGARDPRIQKMTRLCRELGLIP</sequence>
<protein>
    <recommendedName>
        <fullName evidence="4">UrcA family protein</fullName>
    </recommendedName>
</protein>
<dbReference type="AlphaFoldDB" id="A0A2P7QEX1"/>
<organism evidence="2 3">
    <name type="scientific">Allosphingosinicella deserti</name>
    <dbReference type="NCBI Taxonomy" id="2116704"/>
    <lineage>
        <taxon>Bacteria</taxon>
        <taxon>Pseudomonadati</taxon>
        <taxon>Pseudomonadota</taxon>
        <taxon>Alphaproteobacteria</taxon>
        <taxon>Sphingomonadales</taxon>
        <taxon>Sphingomonadaceae</taxon>
        <taxon>Allosphingosinicella</taxon>
    </lineage>
</organism>
<accession>A0A2P7QEX1</accession>
<keyword evidence="3" id="KW-1185">Reference proteome</keyword>
<evidence type="ECO:0000313" key="2">
    <source>
        <dbReference type="EMBL" id="PSJ36517.1"/>
    </source>
</evidence>
<evidence type="ECO:0000256" key="1">
    <source>
        <dbReference type="SAM" id="SignalP"/>
    </source>
</evidence>
<dbReference type="EMBL" id="PXYI01000013">
    <property type="protein sequence ID" value="PSJ36517.1"/>
    <property type="molecule type" value="Genomic_DNA"/>
</dbReference>
<keyword evidence="1" id="KW-0732">Signal</keyword>
<name>A0A2P7QEX1_9SPHN</name>
<dbReference type="OrthoDB" id="7589828at2"/>
<dbReference type="RefSeq" id="WP_106515965.1">
    <property type="nucleotide sequence ID" value="NZ_PXYI01000013.1"/>
</dbReference>
<gene>
    <name evidence="2" type="ORF">C7I55_25955</name>
</gene>
<feature type="chain" id="PRO_5015108834" description="UrcA family protein" evidence="1">
    <location>
        <begin position="21"/>
        <end position="95"/>
    </location>
</feature>